<evidence type="ECO:0000256" key="1">
    <source>
        <dbReference type="HAMAP-Rule" id="MF_01270"/>
    </source>
</evidence>
<dbReference type="PANTHER" id="PTHR30605:SF0">
    <property type="entry name" value="ANHYDRO-N-ACETYLMURAMIC ACID KINASE"/>
    <property type="match status" value="1"/>
</dbReference>
<name>A0A927EYQ3_9ACTN</name>
<keyword evidence="3" id="KW-1185">Reference proteome</keyword>
<dbReference type="InterPro" id="IPR005338">
    <property type="entry name" value="Anhydro_N_Ac-Mur_kinase"/>
</dbReference>
<organism evidence="2 3">
    <name type="scientific">Streptomyces chumphonensis</name>
    <dbReference type="NCBI Taxonomy" id="1214925"/>
    <lineage>
        <taxon>Bacteria</taxon>
        <taxon>Bacillati</taxon>
        <taxon>Actinomycetota</taxon>
        <taxon>Actinomycetes</taxon>
        <taxon>Kitasatosporales</taxon>
        <taxon>Streptomycetaceae</taxon>
        <taxon>Streptomyces</taxon>
    </lineage>
</organism>
<dbReference type="EC" id="2.7.1.170" evidence="1"/>
<reference evidence="2" key="1">
    <citation type="submission" date="2020-09" db="EMBL/GenBank/DDBJ databases">
        <title>Secondary metabolite and genome analysis of marine Streptomyces chumphonensis KK1-2T.</title>
        <authorList>
            <person name="Phongsopitanun W."/>
            <person name="Kanchanasin P."/>
            <person name="Pittayakhajonwut P."/>
            <person name="Suwanborirux K."/>
            <person name="Tanasupawat S."/>
        </authorList>
    </citation>
    <scope>NUCLEOTIDE SEQUENCE</scope>
    <source>
        <strain evidence="2">KK1-2</strain>
    </source>
</reference>
<dbReference type="Proteomes" id="UP000632289">
    <property type="component" value="Unassembled WGS sequence"/>
</dbReference>
<comment type="function">
    <text evidence="1">Catalyzes the specific phosphorylation of 1,6-anhydro-N-acetylmuramic acid (anhMurNAc) with the simultaneous cleavage of the 1,6-anhydro ring, generating MurNAc-6-P. Is required for the utilization of anhMurNAc either imported from the medium or derived from its own cell wall murein, and thus plays a role in cell wall recycling.</text>
</comment>
<gene>
    <name evidence="1" type="primary">anmK</name>
    <name evidence="2" type="ORF">IF129_06410</name>
</gene>
<feature type="binding site" evidence="1">
    <location>
        <begin position="9"/>
        <end position="16"/>
    </location>
    <ligand>
        <name>ATP</name>
        <dbReference type="ChEBI" id="CHEBI:30616"/>
    </ligand>
</feature>
<keyword evidence="1" id="KW-0119">Carbohydrate metabolism</keyword>
<comment type="pathway">
    <text evidence="1">Amino-sugar metabolism; 1,6-anhydro-N-acetylmuramate degradation.</text>
</comment>
<dbReference type="HAMAP" id="MF_01270">
    <property type="entry name" value="AnhMurNAc_kinase"/>
    <property type="match status" value="1"/>
</dbReference>
<protein>
    <recommendedName>
        <fullName evidence="1">Anhydro-N-acetylmuramic acid kinase</fullName>
        <ecNumber evidence="1">2.7.1.170</ecNumber>
    </recommendedName>
    <alternativeName>
        <fullName evidence="1">AnhMurNAc kinase</fullName>
    </alternativeName>
</protein>
<evidence type="ECO:0000313" key="3">
    <source>
        <dbReference type="Proteomes" id="UP000632289"/>
    </source>
</evidence>
<keyword evidence="1 2" id="KW-0808">Transferase</keyword>
<comment type="pathway">
    <text evidence="1">Cell wall biogenesis; peptidoglycan recycling.</text>
</comment>
<comment type="catalytic activity">
    <reaction evidence="1">
        <text>1,6-anhydro-N-acetyl-beta-muramate + ATP + H2O = N-acetyl-D-muramate 6-phosphate + ADP + H(+)</text>
        <dbReference type="Rhea" id="RHEA:24952"/>
        <dbReference type="ChEBI" id="CHEBI:15377"/>
        <dbReference type="ChEBI" id="CHEBI:15378"/>
        <dbReference type="ChEBI" id="CHEBI:30616"/>
        <dbReference type="ChEBI" id="CHEBI:58690"/>
        <dbReference type="ChEBI" id="CHEBI:58722"/>
        <dbReference type="ChEBI" id="CHEBI:456216"/>
        <dbReference type="EC" id="2.7.1.170"/>
    </reaction>
</comment>
<keyword evidence="1" id="KW-0067">ATP-binding</keyword>
<keyword evidence="1" id="KW-0547">Nucleotide-binding</keyword>
<dbReference type="GO" id="GO:0006040">
    <property type="term" value="P:amino sugar metabolic process"/>
    <property type="evidence" value="ECO:0007669"/>
    <property type="project" value="InterPro"/>
</dbReference>
<keyword evidence="1 2" id="KW-0418">Kinase</keyword>
<comment type="similarity">
    <text evidence="1">Belongs to the anhydro-N-acetylmuramic acid kinase family.</text>
</comment>
<dbReference type="AlphaFoldDB" id="A0A927EYQ3"/>
<dbReference type="EMBL" id="JACXYU010000002">
    <property type="protein sequence ID" value="MBD3931192.1"/>
    <property type="molecule type" value="Genomic_DNA"/>
</dbReference>
<dbReference type="GO" id="GO:0005524">
    <property type="term" value="F:ATP binding"/>
    <property type="evidence" value="ECO:0007669"/>
    <property type="project" value="UniProtKB-UniRule"/>
</dbReference>
<dbReference type="NCBIfam" id="NF007146">
    <property type="entry name" value="PRK09585.2-6"/>
    <property type="match status" value="1"/>
</dbReference>
<comment type="caution">
    <text evidence="2">The sequence shown here is derived from an EMBL/GenBank/DDBJ whole genome shotgun (WGS) entry which is preliminary data.</text>
</comment>
<dbReference type="GO" id="GO:0016773">
    <property type="term" value="F:phosphotransferase activity, alcohol group as acceptor"/>
    <property type="evidence" value="ECO:0007669"/>
    <property type="project" value="UniProtKB-UniRule"/>
</dbReference>
<dbReference type="InterPro" id="IPR043129">
    <property type="entry name" value="ATPase_NBD"/>
</dbReference>
<dbReference type="GO" id="GO:0097175">
    <property type="term" value="P:1,6-anhydro-N-acetyl-beta-muramic acid catabolic process"/>
    <property type="evidence" value="ECO:0007669"/>
    <property type="project" value="UniProtKB-UniRule"/>
</dbReference>
<dbReference type="GO" id="GO:0009254">
    <property type="term" value="P:peptidoglycan turnover"/>
    <property type="evidence" value="ECO:0007669"/>
    <property type="project" value="UniProtKB-UniRule"/>
</dbReference>
<dbReference type="GO" id="GO:0016301">
    <property type="term" value="F:kinase activity"/>
    <property type="evidence" value="ECO:0007669"/>
    <property type="project" value="UniProtKB-KW"/>
</dbReference>
<dbReference type="PANTHER" id="PTHR30605">
    <property type="entry name" value="ANHYDRO-N-ACETYLMURAMIC ACID KINASE"/>
    <property type="match status" value="1"/>
</dbReference>
<dbReference type="Pfam" id="PF03702">
    <property type="entry name" value="AnmK"/>
    <property type="match status" value="1"/>
</dbReference>
<proteinExistence type="inferred from homology"/>
<dbReference type="RefSeq" id="WP_191208496.1">
    <property type="nucleotide sequence ID" value="NZ_BAABKL010000032.1"/>
</dbReference>
<sequence>MRVIGMLSGTSCDAVDAALADLTCDPDGELTLCRRGLLSVPFPPDLHAELASCLPPAEPTWRQVCRLDAELGRFFGAAAARADTELAGGTADLVVSHGQTCYHLTQGPRALGTLQLGAPAWIAEATGLPVVSDLRTRDLARGGQGAPLAATLDALLLPHEGRPAALNLGGIANLSFRDGDGQVLAYDLGPANALIDAAARHVSGGRARRDDGGARAARGSVRPELLAALLADPYYRLPPPKSTGREHFHTAYLLRHLPEPPPPADDLLATVTELTARLVADACRRHGLTALTVSGGGVRNPVLMARIRTLTRPLPVADSSLAGLPAQAKEAYLFALLGFLTVHGVPGNVPSATGARGPALLGSLTPGAGPLRLPPPLRRAPTRLRVTTSGE</sequence>
<dbReference type="SUPFAM" id="SSF53067">
    <property type="entry name" value="Actin-like ATPase domain"/>
    <property type="match status" value="1"/>
</dbReference>
<accession>A0A927EYQ3</accession>
<dbReference type="Gene3D" id="3.30.420.40">
    <property type="match status" value="2"/>
</dbReference>
<evidence type="ECO:0000313" key="2">
    <source>
        <dbReference type="EMBL" id="MBD3931192.1"/>
    </source>
</evidence>